<proteinExistence type="predicted"/>
<evidence type="ECO:0000313" key="5">
    <source>
        <dbReference type="Proteomes" id="UP000639772"/>
    </source>
</evidence>
<dbReference type="PANTHER" id="PTHR11216">
    <property type="entry name" value="EH DOMAIN"/>
    <property type="match status" value="1"/>
</dbReference>
<feature type="region of interest" description="Disordered" evidence="1">
    <location>
        <begin position="22"/>
        <end position="46"/>
    </location>
</feature>
<dbReference type="InterPro" id="IPR002048">
    <property type="entry name" value="EF_hand_dom"/>
</dbReference>
<gene>
    <name evidence="4" type="ORF">HPP92_022380</name>
</gene>
<organism evidence="4 5">
    <name type="scientific">Vanilla planifolia</name>
    <name type="common">Vanilla</name>
    <dbReference type="NCBI Taxonomy" id="51239"/>
    <lineage>
        <taxon>Eukaryota</taxon>
        <taxon>Viridiplantae</taxon>
        <taxon>Streptophyta</taxon>
        <taxon>Embryophyta</taxon>
        <taxon>Tracheophyta</taxon>
        <taxon>Spermatophyta</taxon>
        <taxon>Magnoliopsida</taxon>
        <taxon>Liliopsida</taxon>
        <taxon>Asparagales</taxon>
        <taxon>Orchidaceae</taxon>
        <taxon>Vanilloideae</taxon>
        <taxon>Vanilleae</taxon>
        <taxon>Vanilla</taxon>
    </lineage>
</organism>
<sequence>MPSSAPQTNNTLPQSVQSGFVRAPASQNPNFGGQQTPLTKGLNHQDSTVQNNNVVNQVQSHSPGIHGASTVTGPGLPNSDSSALAADWLTSKSSGPVGVVTSQVPNHDAYVDRQGFGVVLPTNEIAAKIQTQSVIASSFPSRPLDPVLASTQTAKDSMVLVASGNGFYSDSVLGGDSLSTQVKQELSVPRSESSLSNPSTIALATPGSQNLVNQAHSITLQGMPTSPPATTQFQRAQSAVKPNQSGVIQNASALAVSGAHSSHPSAGGPTQHELPWPKFTQSDIRKYAKVFLEVDKDRDGKITGPEARNLFLSWRLPREVLRQVWDLSDQDNDSMLSMKEFCIAVYLMERYREGRPLPSVLPNSVKFDQILILATGQQPSAYGASAWQPRPAISQQPITGHLSVVPPTVLETSPKAIPPHSEDIPSTVQQKSRVPILEQELLNQLSEDEQKSLDSKSQEATDADHKVQELEKDIEDCRQKIENYRKQMQELVLYKSRCDSRLIETMERAAADKREVEQLARKYEDKYKQMGDVASKLTLDQATFRDIQEKKMELYSAIAKMEQGETSDTALQDRAEKIQTDLDELVQALNERCKEYGLRAKPTSLMELPFGWQPGIQEGAADWDERWDKFDNDDDKEPASLAEVEHKSDNYLSSRELITETELGKADDEDGLTKASLLVLVKVLLTVHLKVLLPTAYPNDRKRKVTKDMVSLPKQKRLLCIMFIFGSVFI</sequence>
<name>A0A835Q0G7_VANPL</name>
<reference evidence="4 5" key="1">
    <citation type="journal article" date="2020" name="Nat. Food">
        <title>A phased Vanilla planifolia genome enables genetic improvement of flavour and production.</title>
        <authorList>
            <person name="Hasing T."/>
            <person name="Tang H."/>
            <person name="Brym M."/>
            <person name="Khazi F."/>
            <person name="Huang T."/>
            <person name="Chambers A.H."/>
        </authorList>
    </citation>
    <scope>NUCLEOTIDE SEQUENCE [LARGE SCALE GENOMIC DNA]</scope>
    <source>
        <tissue evidence="4">Leaf</tissue>
    </source>
</reference>
<feature type="compositionally biased region" description="Polar residues" evidence="1">
    <location>
        <begin position="25"/>
        <end position="46"/>
    </location>
</feature>
<dbReference type="GO" id="GO:0005886">
    <property type="term" value="C:plasma membrane"/>
    <property type="evidence" value="ECO:0007669"/>
    <property type="project" value="TreeGrafter"/>
</dbReference>
<dbReference type="Gene3D" id="1.10.238.10">
    <property type="entry name" value="EF-hand"/>
    <property type="match status" value="1"/>
</dbReference>
<dbReference type="GO" id="GO:0005509">
    <property type="term" value="F:calcium ion binding"/>
    <property type="evidence" value="ECO:0007669"/>
    <property type="project" value="InterPro"/>
</dbReference>
<feature type="compositionally biased region" description="Low complexity" evidence="1">
    <location>
        <begin position="257"/>
        <end position="269"/>
    </location>
</feature>
<dbReference type="SMART" id="SM00027">
    <property type="entry name" value="EH"/>
    <property type="match status" value="1"/>
</dbReference>
<dbReference type="CDD" id="cd00052">
    <property type="entry name" value="EH"/>
    <property type="match status" value="1"/>
</dbReference>
<accession>A0A835Q0G7</accession>
<dbReference type="GO" id="GO:0005737">
    <property type="term" value="C:cytoplasm"/>
    <property type="evidence" value="ECO:0007669"/>
    <property type="project" value="TreeGrafter"/>
</dbReference>
<feature type="region of interest" description="Disordered" evidence="1">
    <location>
        <begin position="447"/>
        <end position="467"/>
    </location>
</feature>
<feature type="domain" description="EF-hand" evidence="3">
    <location>
        <begin position="282"/>
        <end position="317"/>
    </location>
</feature>
<dbReference type="PROSITE" id="PS50222">
    <property type="entry name" value="EF_HAND_2"/>
    <property type="match status" value="1"/>
</dbReference>
<dbReference type="SUPFAM" id="SSF47473">
    <property type="entry name" value="EF-hand"/>
    <property type="match status" value="1"/>
</dbReference>
<dbReference type="Pfam" id="PF12763">
    <property type="entry name" value="EH"/>
    <property type="match status" value="1"/>
</dbReference>
<dbReference type="GO" id="GO:0006897">
    <property type="term" value="P:endocytosis"/>
    <property type="evidence" value="ECO:0007669"/>
    <property type="project" value="TreeGrafter"/>
</dbReference>
<evidence type="ECO:0000259" key="2">
    <source>
        <dbReference type="PROSITE" id="PS50031"/>
    </source>
</evidence>
<feature type="region of interest" description="Disordered" evidence="1">
    <location>
        <begin position="59"/>
        <end position="79"/>
    </location>
</feature>
<feature type="domain" description="EH" evidence="2">
    <location>
        <begin position="283"/>
        <end position="365"/>
    </location>
</feature>
<dbReference type="PANTHER" id="PTHR11216:SF172">
    <property type="entry name" value="EH DOMAIN-CONTAINING PROTEIN"/>
    <property type="match status" value="1"/>
</dbReference>
<dbReference type="Proteomes" id="UP000639772">
    <property type="component" value="Chromosome 12"/>
</dbReference>
<dbReference type="InterPro" id="IPR000261">
    <property type="entry name" value="EH_dom"/>
</dbReference>
<dbReference type="EMBL" id="JADCNM010000012">
    <property type="protein sequence ID" value="KAG0459252.1"/>
    <property type="molecule type" value="Genomic_DNA"/>
</dbReference>
<feature type="compositionally biased region" description="Basic and acidic residues" evidence="1">
    <location>
        <begin position="448"/>
        <end position="467"/>
    </location>
</feature>
<dbReference type="PROSITE" id="PS50031">
    <property type="entry name" value="EH"/>
    <property type="match status" value="1"/>
</dbReference>
<dbReference type="AlphaFoldDB" id="A0A835Q0G7"/>
<evidence type="ECO:0008006" key="6">
    <source>
        <dbReference type="Google" id="ProtNLM"/>
    </source>
</evidence>
<feature type="region of interest" description="Disordered" evidence="1">
    <location>
        <begin position="257"/>
        <end position="276"/>
    </location>
</feature>
<dbReference type="OrthoDB" id="524326at2759"/>
<dbReference type="InterPro" id="IPR011992">
    <property type="entry name" value="EF-hand-dom_pair"/>
</dbReference>
<evidence type="ECO:0000313" key="4">
    <source>
        <dbReference type="EMBL" id="KAG0459252.1"/>
    </source>
</evidence>
<evidence type="ECO:0000256" key="1">
    <source>
        <dbReference type="SAM" id="MobiDB-lite"/>
    </source>
</evidence>
<evidence type="ECO:0000259" key="3">
    <source>
        <dbReference type="PROSITE" id="PS50222"/>
    </source>
</evidence>
<comment type="caution">
    <text evidence="4">The sequence shown here is derived from an EMBL/GenBank/DDBJ whole genome shotgun (WGS) entry which is preliminary data.</text>
</comment>
<protein>
    <recommendedName>
        <fullName evidence="6">Calcium-binding EF hand family protein</fullName>
    </recommendedName>
</protein>
<dbReference type="GO" id="GO:0016197">
    <property type="term" value="P:endosomal transport"/>
    <property type="evidence" value="ECO:0007669"/>
    <property type="project" value="TreeGrafter"/>
</dbReference>